<evidence type="ECO:0000259" key="8">
    <source>
        <dbReference type="PROSITE" id="PS50157"/>
    </source>
</evidence>
<dbReference type="EMBL" id="AJWK01025608">
    <property type="status" value="NOT_ANNOTATED_CDS"/>
    <property type="molecule type" value="Genomic_DNA"/>
</dbReference>
<reference evidence="10" key="1">
    <citation type="submission" date="2020-05" db="UniProtKB">
        <authorList>
            <consortium name="EnsemblMetazoa"/>
        </authorList>
    </citation>
    <scope>IDENTIFICATION</scope>
    <source>
        <strain evidence="10">Jacobina</strain>
    </source>
</reference>
<evidence type="ECO:0000256" key="5">
    <source>
        <dbReference type="PROSITE-ProRule" id="PRU00042"/>
    </source>
</evidence>
<dbReference type="Pfam" id="PF07776">
    <property type="entry name" value="zf-AD"/>
    <property type="match status" value="1"/>
</dbReference>
<accession>A0A1B0CS35</accession>
<dbReference type="Proteomes" id="UP000092461">
    <property type="component" value="Unassembled WGS sequence"/>
</dbReference>
<evidence type="ECO:0000256" key="6">
    <source>
        <dbReference type="PROSITE-ProRule" id="PRU01263"/>
    </source>
</evidence>
<keyword evidence="11" id="KW-1185">Reference proteome</keyword>
<evidence type="ECO:0000259" key="9">
    <source>
        <dbReference type="PROSITE" id="PS51915"/>
    </source>
</evidence>
<evidence type="ECO:0000256" key="7">
    <source>
        <dbReference type="SAM" id="MobiDB-lite"/>
    </source>
</evidence>
<dbReference type="VEuPathDB" id="VectorBase:LLONM1_001361"/>
<dbReference type="Gene3D" id="3.40.1800.20">
    <property type="match status" value="1"/>
</dbReference>
<feature type="domain" description="C2H2-type" evidence="8">
    <location>
        <begin position="310"/>
        <end position="338"/>
    </location>
</feature>
<dbReference type="InterPro" id="IPR013087">
    <property type="entry name" value="Znf_C2H2_type"/>
</dbReference>
<dbReference type="InterPro" id="IPR012934">
    <property type="entry name" value="Znf_AD"/>
</dbReference>
<dbReference type="Pfam" id="PF00096">
    <property type="entry name" value="zf-C2H2"/>
    <property type="match status" value="1"/>
</dbReference>
<feature type="compositionally biased region" description="Basic and acidic residues" evidence="7">
    <location>
        <begin position="116"/>
        <end position="127"/>
    </location>
</feature>
<dbReference type="PANTHER" id="PTHR24409:SF295">
    <property type="entry name" value="AZ2-RELATED"/>
    <property type="match status" value="1"/>
</dbReference>
<dbReference type="PROSITE" id="PS50157">
    <property type="entry name" value="ZINC_FINGER_C2H2_2"/>
    <property type="match status" value="4"/>
</dbReference>
<sequence length="408" mass="47924">MDVINCKESSDGSFCRLCFTREGIFRRIHNSADVEGLNSSSIIPQLVEKHLHVEIYEVSYQVCEECFQQLYTFEKFYSKVHRKNELFHSELQHNVSNIKTEPLEDPLGDNSGDSFRNIEEKNPHNQDEENTDFLRIVKTESGVFIPQEETFVKRIKVEEESPDEDDSAAECSKEKRFVLPTEDTEGLPKSIKLENISKSIVENGRLIVKGKELKALVNNFYDLECKLCHEKNKYKSLWILFHHYSKVHKQKGYVVCCSKKMKTQNTALMHMARHLQPEAFKCDICGYLVARPEFLENHKKTHLPEEEKPFGCDQCSQRFCWQPALKMHKLTYHPKDDRKLFPCQQCERIFVRKDALKEHMANIHEQRVQPKVQCTECKKWLANKKYLKRHMAIHAVRYPSIIESSIRP</sequence>
<keyword evidence="3 5" id="KW-0863">Zinc-finger</keyword>
<dbReference type="GO" id="GO:0000981">
    <property type="term" value="F:DNA-binding transcription factor activity, RNA polymerase II-specific"/>
    <property type="evidence" value="ECO:0007669"/>
    <property type="project" value="TreeGrafter"/>
</dbReference>
<organism evidence="10 11">
    <name type="scientific">Lutzomyia longipalpis</name>
    <name type="common">Sand fly</name>
    <dbReference type="NCBI Taxonomy" id="7200"/>
    <lineage>
        <taxon>Eukaryota</taxon>
        <taxon>Metazoa</taxon>
        <taxon>Ecdysozoa</taxon>
        <taxon>Arthropoda</taxon>
        <taxon>Hexapoda</taxon>
        <taxon>Insecta</taxon>
        <taxon>Pterygota</taxon>
        <taxon>Neoptera</taxon>
        <taxon>Endopterygota</taxon>
        <taxon>Diptera</taxon>
        <taxon>Nematocera</taxon>
        <taxon>Psychodoidea</taxon>
        <taxon>Psychodidae</taxon>
        <taxon>Lutzomyia</taxon>
        <taxon>Lutzomyia</taxon>
    </lineage>
</organism>
<evidence type="ECO:0008006" key="12">
    <source>
        <dbReference type="Google" id="ProtNLM"/>
    </source>
</evidence>
<evidence type="ECO:0000313" key="11">
    <source>
        <dbReference type="Proteomes" id="UP000092461"/>
    </source>
</evidence>
<evidence type="ECO:0000256" key="2">
    <source>
        <dbReference type="ARBA" id="ARBA00022737"/>
    </source>
</evidence>
<protein>
    <recommendedName>
        <fullName evidence="12">Transcription factor grauzone</fullName>
    </recommendedName>
</protein>
<dbReference type="Gene3D" id="3.30.160.60">
    <property type="entry name" value="Classic Zinc Finger"/>
    <property type="match status" value="3"/>
</dbReference>
<feature type="binding site" evidence="6">
    <location>
        <position position="66"/>
    </location>
    <ligand>
        <name>Zn(2+)</name>
        <dbReference type="ChEBI" id="CHEBI:29105"/>
    </ligand>
</feature>
<dbReference type="PANTHER" id="PTHR24409">
    <property type="entry name" value="ZINC FINGER PROTEIN 142"/>
    <property type="match status" value="1"/>
</dbReference>
<feature type="binding site" evidence="6">
    <location>
        <position position="15"/>
    </location>
    <ligand>
        <name>Zn(2+)</name>
        <dbReference type="ChEBI" id="CHEBI:29105"/>
    </ligand>
</feature>
<keyword evidence="1 6" id="KW-0479">Metal-binding</keyword>
<feature type="domain" description="ZAD" evidence="9">
    <location>
        <begin position="13"/>
        <end position="90"/>
    </location>
</feature>
<dbReference type="SUPFAM" id="SSF57667">
    <property type="entry name" value="beta-beta-alpha zinc fingers"/>
    <property type="match status" value="2"/>
</dbReference>
<evidence type="ECO:0000256" key="3">
    <source>
        <dbReference type="ARBA" id="ARBA00022771"/>
    </source>
</evidence>
<dbReference type="GO" id="GO:0008270">
    <property type="term" value="F:zinc ion binding"/>
    <property type="evidence" value="ECO:0007669"/>
    <property type="project" value="UniProtKB-UniRule"/>
</dbReference>
<evidence type="ECO:0000313" key="10">
    <source>
        <dbReference type="EnsemblMetazoa" id="LLOJ007684-PA"/>
    </source>
</evidence>
<dbReference type="PROSITE" id="PS00028">
    <property type="entry name" value="ZINC_FINGER_C2H2_1"/>
    <property type="match status" value="4"/>
</dbReference>
<feature type="domain" description="C2H2-type" evidence="8">
    <location>
        <begin position="280"/>
        <end position="307"/>
    </location>
</feature>
<proteinExistence type="predicted"/>
<name>A0A1B0CS35_LUTLO</name>
<dbReference type="PROSITE" id="PS51915">
    <property type="entry name" value="ZAD"/>
    <property type="match status" value="1"/>
</dbReference>
<evidence type="ECO:0000256" key="1">
    <source>
        <dbReference type="ARBA" id="ARBA00022723"/>
    </source>
</evidence>
<keyword evidence="2" id="KW-0677">Repeat</keyword>
<dbReference type="SMART" id="SM00868">
    <property type="entry name" value="zf-AD"/>
    <property type="match status" value="1"/>
</dbReference>
<feature type="binding site" evidence="6">
    <location>
        <position position="63"/>
    </location>
    <ligand>
        <name>Zn(2+)</name>
        <dbReference type="ChEBI" id="CHEBI:29105"/>
    </ligand>
</feature>
<dbReference type="FunFam" id="3.30.160.60:FF:000446">
    <property type="entry name" value="Zinc finger protein"/>
    <property type="match status" value="1"/>
</dbReference>
<dbReference type="SMART" id="SM00355">
    <property type="entry name" value="ZnF_C2H2"/>
    <property type="match status" value="5"/>
</dbReference>
<keyword evidence="4 6" id="KW-0862">Zinc</keyword>
<dbReference type="GO" id="GO:0000977">
    <property type="term" value="F:RNA polymerase II transcription regulatory region sequence-specific DNA binding"/>
    <property type="evidence" value="ECO:0007669"/>
    <property type="project" value="TreeGrafter"/>
</dbReference>
<feature type="region of interest" description="Disordered" evidence="7">
    <location>
        <begin position="100"/>
        <end position="127"/>
    </location>
</feature>
<feature type="domain" description="C2H2-type" evidence="8">
    <location>
        <begin position="372"/>
        <end position="399"/>
    </location>
</feature>
<dbReference type="VEuPathDB" id="VectorBase:LLOJ007684"/>
<dbReference type="GO" id="GO:0005634">
    <property type="term" value="C:nucleus"/>
    <property type="evidence" value="ECO:0007669"/>
    <property type="project" value="InterPro"/>
</dbReference>
<dbReference type="AlphaFoldDB" id="A0A1B0CS35"/>
<dbReference type="EnsemblMetazoa" id="LLOJ007684-RA">
    <property type="protein sequence ID" value="LLOJ007684-PA"/>
    <property type="gene ID" value="LLOJ007684"/>
</dbReference>
<feature type="domain" description="C2H2-type" evidence="8">
    <location>
        <begin position="341"/>
        <end position="369"/>
    </location>
</feature>
<dbReference type="InterPro" id="IPR036236">
    <property type="entry name" value="Znf_C2H2_sf"/>
</dbReference>
<feature type="binding site" evidence="6">
    <location>
        <position position="18"/>
    </location>
    <ligand>
        <name>Zn(2+)</name>
        <dbReference type="ChEBI" id="CHEBI:29105"/>
    </ligand>
</feature>
<evidence type="ECO:0000256" key="4">
    <source>
        <dbReference type="ARBA" id="ARBA00022833"/>
    </source>
</evidence>